<protein>
    <recommendedName>
        <fullName evidence="2">SpaA-like prealbumin fold domain-containing protein</fullName>
    </recommendedName>
</protein>
<evidence type="ECO:0000259" key="2">
    <source>
        <dbReference type="Pfam" id="PF17802"/>
    </source>
</evidence>
<feature type="transmembrane region" description="Helical" evidence="1">
    <location>
        <begin position="215"/>
        <end position="235"/>
    </location>
</feature>
<evidence type="ECO:0000313" key="3">
    <source>
        <dbReference type="EMBL" id="SEO77034.1"/>
    </source>
</evidence>
<dbReference type="InterPro" id="IPR013783">
    <property type="entry name" value="Ig-like_fold"/>
</dbReference>
<keyword evidence="1" id="KW-0472">Membrane</keyword>
<accession>A0A1H8SFA2</accession>
<dbReference type="STRING" id="79604.AAY81_06210"/>
<dbReference type="Pfam" id="PF17802">
    <property type="entry name" value="SpaA"/>
    <property type="match status" value="1"/>
</dbReference>
<dbReference type="AlphaFoldDB" id="A0A1H8SFA2"/>
<dbReference type="EMBL" id="FOEC01000006">
    <property type="protein sequence ID" value="SEO77034.1"/>
    <property type="molecule type" value="Genomic_DNA"/>
</dbReference>
<keyword evidence="1" id="KW-1133">Transmembrane helix</keyword>
<evidence type="ECO:0000313" key="4">
    <source>
        <dbReference type="Proteomes" id="UP000182975"/>
    </source>
</evidence>
<keyword evidence="1" id="KW-0812">Transmembrane</keyword>
<evidence type="ECO:0000256" key="1">
    <source>
        <dbReference type="SAM" id="Phobius"/>
    </source>
</evidence>
<gene>
    <name evidence="3" type="ORF">SAMN02910314_01143</name>
</gene>
<proteinExistence type="predicted"/>
<feature type="domain" description="SpaA-like prealbumin fold" evidence="2">
    <location>
        <begin position="73"/>
        <end position="149"/>
    </location>
</feature>
<name>A0A1H8SFA2_9ACTN</name>
<organism evidence="3 4">
    <name type="scientific">Denitrobacterium detoxificans</name>
    <dbReference type="NCBI Taxonomy" id="79604"/>
    <lineage>
        <taxon>Bacteria</taxon>
        <taxon>Bacillati</taxon>
        <taxon>Actinomycetota</taxon>
        <taxon>Coriobacteriia</taxon>
        <taxon>Eggerthellales</taxon>
        <taxon>Eggerthellaceae</taxon>
        <taxon>Denitrobacterium</taxon>
    </lineage>
</organism>
<sequence length="241" mass="25640">MTTMVPMAELPRSLRLGRWLRMEWQMSVYASVRRAIGVIIAAVCLALCFGALPGLAHAETVDAPVVVSDDATHLSVAKLDVDTHDWVVGAQMAIINAETGEVVADWTTAASVYQVSKKLDVNVRYILREISAPEGYSKADDVVFYVKPSEEEGIEIVSGASDGNAELVQSYQVNVYDKSGYTEQVVTVSSDADGSSSPSSQSLVVAPKTGDETPLSLVAALAAVGVALIIVLGLVKKTKLR</sequence>
<dbReference type="GO" id="GO:0005975">
    <property type="term" value="P:carbohydrate metabolic process"/>
    <property type="evidence" value="ECO:0007669"/>
    <property type="project" value="UniProtKB-ARBA"/>
</dbReference>
<reference evidence="4" key="1">
    <citation type="submission" date="2016-10" db="EMBL/GenBank/DDBJ databases">
        <authorList>
            <person name="Varghese N."/>
        </authorList>
    </citation>
    <scope>NUCLEOTIDE SEQUENCE [LARGE SCALE GENOMIC DNA]</scope>
    <source>
        <strain evidence="4">DSM 21843</strain>
    </source>
</reference>
<dbReference type="InterPro" id="IPR041033">
    <property type="entry name" value="SpaA_PFL_dom_1"/>
</dbReference>
<keyword evidence="4" id="KW-1185">Reference proteome</keyword>
<dbReference type="Gene3D" id="2.60.40.10">
    <property type="entry name" value="Immunoglobulins"/>
    <property type="match status" value="1"/>
</dbReference>
<dbReference type="Proteomes" id="UP000182975">
    <property type="component" value="Unassembled WGS sequence"/>
</dbReference>